<sequence>MVYTKEQMEKNDAIRNEYKKYLNIGHEFIYLSEQDCIDTGTTDMEIIEATEQGMIDYSKKILEMPAKIGIHPMPDCLMHAMPANLPDQYACGIKWGSNFPTNKTMYPDVIPTNCQIIYNDALTGHMMALMDASWITKVRTPATALVGIKHAANLKAKTFGMIGCGIQGKSNVRMVENILKELETIYVYDMYESAMDALIAEDQPQVKARIVKAESLEQLVRSCDVIVSALPIVHSPNPPVKAEWVHKGQTIVCLDCHTVYEDAVYKSADKYYVDSIEQHELLIGYGYYPHGLPKITGETGELAAGTVPKRESDDELIVVNNVGMASEDMMCAKIIFERALKMGLGVKLPLWTSTKGLL</sequence>
<protein>
    <submittedName>
        <fullName evidence="1">Ornithine cyclodeaminase family protein</fullName>
    </submittedName>
</protein>
<proteinExistence type="predicted"/>
<dbReference type="SUPFAM" id="SSF51735">
    <property type="entry name" value="NAD(P)-binding Rossmann-fold domains"/>
    <property type="match status" value="1"/>
</dbReference>
<dbReference type="InterPro" id="IPR003462">
    <property type="entry name" value="ODC_Mu_crystall"/>
</dbReference>
<keyword evidence="2" id="KW-1185">Reference proteome</keyword>
<dbReference type="InterPro" id="IPR036291">
    <property type="entry name" value="NAD(P)-bd_dom_sf"/>
</dbReference>
<evidence type="ECO:0000313" key="2">
    <source>
        <dbReference type="Proteomes" id="UP000729290"/>
    </source>
</evidence>
<dbReference type="Proteomes" id="UP000729290">
    <property type="component" value="Unassembled WGS sequence"/>
</dbReference>
<dbReference type="Pfam" id="PF02423">
    <property type="entry name" value="OCD_Mu_crystall"/>
    <property type="match status" value="1"/>
</dbReference>
<evidence type="ECO:0000313" key="1">
    <source>
        <dbReference type="EMBL" id="MBM6878354.1"/>
    </source>
</evidence>
<dbReference type="EMBL" id="JACSNV010000012">
    <property type="protein sequence ID" value="MBM6878354.1"/>
    <property type="molecule type" value="Genomic_DNA"/>
</dbReference>
<gene>
    <name evidence="1" type="ORF">H9X83_09320</name>
</gene>
<dbReference type="InterPro" id="IPR023401">
    <property type="entry name" value="ODC_N"/>
</dbReference>
<dbReference type="PANTHER" id="PTHR13812">
    <property type="entry name" value="KETIMINE REDUCTASE MU-CRYSTALLIN"/>
    <property type="match status" value="1"/>
</dbReference>
<name>A0ABS2GA74_9FIRM</name>
<comment type="caution">
    <text evidence="1">The sequence shown here is derived from an EMBL/GenBank/DDBJ whole genome shotgun (WGS) entry which is preliminary data.</text>
</comment>
<dbReference type="PANTHER" id="PTHR13812:SF19">
    <property type="entry name" value="KETIMINE REDUCTASE MU-CRYSTALLIN"/>
    <property type="match status" value="1"/>
</dbReference>
<dbReference type="PIRSF" id="PIRSF001439">
    <property type="entry name" value="CryM"/>
    <property type="match status" value="1"/>
</dbReference>
<dbReference type="Gene3D" id="3.30.1780.10">
    <property type="entry name" value="ornithine cyclodeaminase, domain 1"/>
    <property type="match status" value="1"/>
</dbReference>
<dbReference type="Gene3D" id="3.40.50.720">
    <property type="entry name" value="NAD(P)-binding Rossmann-like Domain"/>
    <property type="match status" value="1"/>
</dbReference>
<accession>A0ABS2GA74</accession>
<organism evidence="1 2">
    <name type="scientific">Anaerotignum lactatifermentans</name>
    <dbReference type="NCBI Taxonomy" id="160404"/>
    <lineage>
        <taxon>Bacteria</taxon>
        <taxon>Bacillati</taxon>
        <taxon>Bacillota</taxon>
        <taxon>Clostridia</taxon>
        <taxon>Lachnospirales</taxon>
        <taxon>Anaerotignaceae</taxon>
        <taxon>Anaerotignum</taxon>
    </lineage>
</organism>
<reference evidence="1 2" key="1">
    <citation type="journal article" date="2021" name="Sci. Rep.">
        <title>The distribution of antibiotic resistance genes in chicken gut microbiota commensals.</title>
        <authorList>
            <person name="Juricova H."/>
            <person name="Matiasovicova J."/>
            <person name="Kubasova T."/>
            <person name="Cejkova D."/>
            <person name="Rychlik I."/>
        </authorList>
    </citation>
    <scope>NUCLEOTIDE SEQUENCE [LARGE SCALE GENOMIC DNA]</scope>
    <source>
        <strain evidence="1 2">An431b</strain>
    </source>
</reference>
<dbReference type="RefSeq" id="WP_205134105.1">
    <property type="nucleotide sequence ID" value="NZ_JACSNT010000012.1"/>
</dbReference>